<gene>
    <name evidence="2" type="ORF">AUR66_11000</name>
</gene>
<dbReference type="EMBL" id="LOPV01000107">
    <property type="protein sequence ID" value="KTG29297.1"/>
    <property type="molecule type" value="Genomic_DNA"/>
</dbReference>
<feature type="transmembrane region" description="Helical" evidence="1">
    <location>
        <begin position="16"/>
        <end position="37"/>
    </location>
</feature>
<dbReference type="Pfam" id="PF24432">
    <property type="entry name" value="DUF7555"/>
    <property type="match status" value="1"/>
</dbReference>
<comment type="caution">
    <text evidence="2">The sequence shown here is derived from an EMBL/GenBank/DDBJ whole genome shotgun (WGS) entry which is preliminary data.</text>
</comment>
<organism evidence="2 3">
    <name type="scientific">Haloferax profundi</name>
    <dbReference type="NCBI Taxonomy" id="1544718"/>
    <lineage>
        <taxon>Archaea</taxon>
        <taxon>Methanobacteriati</taxon>
        <taxon>Methanobacteriota</taxon>
        <taxon>Stenosarchaea group</taxon>
        <taxon>Halobacteria</taxon>
        <taxon>Halobacteriales</taxon>
        <taxon>Haloferacaceae</taxon>
        <taxon>Haloferax</taxon>
    </lineage>
</organism>
<proteinExistence type="predicted"/>
<dbReference type="RefSeq" id="WP_058571581.1">
    <property type="nucleotide sequence ID" value="NZ_LOPV01000107.1"/>
</dbReference>
<name>A0A0W1SS48_9EURY</name>
<dbReference type="InterPro" id="IPR055977">
    <property type="entry name" value="DUF7555"/>
</dbReference>
<feature type="transmembrane region" description="Helical" evidence="1">
    <location>
        <begin position="43"/>
        <end position="61"/>
    </location>
</feature>
<keyword evidence="1" id="KW-0812">Transmembrane</keyword>
<accession>A0A0W1SS48</accession>
<keyword evidence="3" id="KW-1185">Reference proteome</keyword>
<sequence length="140" mass="14977">MEFDPRRIGVKTIDTVVYAIFLTGVVFAFTATVSFAAGGGLPGAKWLMFFLGFTMLAYASLKLRPKAAWKGGRDDGGLFAGDDEPVGIEKLVGGLLDRVLPPALRPEPDERPSSGAKLFLAAVCILATSFVMEVVFGINY</sequence>
<keyword evidence="1" id="KW-0472">Membrane</keyword>
<evidence type="ECO:0000313" key="2">
    <source>
        <dbReference type="EMBL" id="KTG29297.1"/>
    </source>
</evidence>
<dbReference type="OrthoDB" id="313482at2157"/>
<dbReference type="AlphaFoldDB" id="A0A0W1SS48"/>
<reference evidence="2 3" key="1">
    <citation type="submission" date="2015-12" db="EMBL/GenBank/DDBJ databases">
        <title>Haloferax profundi sp. nov. isolated from the Discovery deep brine-seawater interface in the Red Sea.</title>
        <authorList>
            <person name="Zhang G."/>
            <person name="Stingl U."/>
            <person name="Rashid M."/>
        </authorList>
    </citation>
    <scope>NUCLEOTIDE SEQUENCE [LARGE SCALE GENOMIC DNA]</scope>
    <source>
        <strain evidence="2 3">SB29</strain>
    </source>
</reference>
<feature type="transmembrane region" description="Helical" evidence="1">
    <location>
        <begin position="118"/>
        <end position="138"/>
    </location>
</feature>
<protein>
    <submittedName>
        <fullName evidence="2">Uncharacterized protein</fullName>
    </submittedName>
</protein>
<keyword evidence="1" id="KW-1133">Transmembrane helix</keyword>
<evidence type="ECO:0000313" key="3">
    <source>
        <dbReference type="Proteomes" id="UP000053157"/>
    </source>
</evidence>
<evidence type="ECO:0000256" key="1">
    <source>
        <dbReference type="SAM" id="Phobius"/>
    </source>
</evidence>
<dbReference type="Proteomes" id="UP000053157">
    <property type="component" value="Unassembled WGS sequence"/>
</dbReference>